<sequence>MGCSYYARIASVVGVVEGALSYRNYAVGAIPEYSSPEAVRELLRTANLSASADCVGLGPASAGIPGTTMRALGNFTKTLQRTNELASLVERARSLDPRIPWRALALYHRGMLGYARPNWAEERWDDRVAGPLRDPKYFRDLASRIKIEPGAVFVDAGCGWGRVGLHLVELLDADKYHGIDIDEFELRAFIQLELGIERPDLLAKRPRFLRTPSFDFETALDGKRADVVVFYHVLKTNLPKPLVRKAMCHAASVLKPGGKMLVAQNGCGDASRFAESTGAFEHEHTWYLHNNTVSQPSNEASTPRGRVLKRLAPNEKKEWTTTKVASSSSSSDAKGKPRQTPVGMTAAAAASKASSRVAATSSQSAMPKQAAKQIVAAGATAKQGAAKDKDAAKNEKPLATTTKKEKITPEEPSKSSAPPAHHKYQADCVWRRTSVAAPKCS</sequence>
<protein>
    <recommendedName>
        <fullName evidence="2">Methyltransferase type 12 domain-containing protein</fullName>
    </recommendedName>
</protein>
<dbReference type="Pfam" id="PF08242">
    <property type="entry name" value="Methyltransf_12"/>
    <property type="match status" value="1"/>
</dbReference>
<feature type="region of interest" description="Disordered" evidence="1">
    <location>
        <begin position="311"/>
        <end position="348"/>
    </location>
</feature>
<evidence type="ECO:0000313" key="4">
    <source>
        <dbReference type="Proteomes" id="UP001230188"/>
    </source>
</evidence>
<dbReference type="PANTHER" id="PTHR37886">
    <property type="entry name" value="S-ADENOSYL-L-METHIONINE-DEPENDENT METHYLTRANSFERASES SUPERFAMILY PROTEIN"/>
    <property type="match status" value="1"/>
</dbReference>
<dbReference type="EMBL" id="JAQMWT010000216">
    <property type="protein sequence ID" value="KAJ8607469.1"/>
    <property type="molecule type" value="Genomic_DNA"/>
</dbReference>
<reference evidence="3" key="1">
    <citation type="submission" date="2023-01" db="EMBL/GenBank/DDBJ databases">
        <title>Metagenome sequencing of chrysophaentin producing Chrysophaeum taylorii.</title>
        <authorList>
            <person name="Davison J."/>
            <person name="Bewley C."/>
        </authorList>
    </citation>
    <scope>NUCLEOTIDE SEQUENCE</scope>
    <source>
        <strain evidence="3">NIES-1699</strain>
    </source>
</reference>
<dbReference type="SUPFAM" id="SSF53335">
    <property type="entry name" value="S-adenosyl-L-methionine-dependent methyltransferases"/>
    <property type="match status" value="1"/>
</dbReference>
<dbReference type="Gene3D" id="3.40.50.150">
    <property type="entry name" value="Vaccinia Virus protein VP39"/>
    <property type="match status" value="1"/>
</dbReference>
<dbReference type="InterPro" id="IPR029063">
    <property type="entry name" value="SAM-dependent_MTases_sf"/>
</dbReference>
<accession>A0AAD7XKT1</accession>
<dbReference type="CDD" id="cd02440">
    <property type="entry name" value="AdoMet_MTases"/>
    <property type="match status" value="1"/>
</dbReference>
<evidence type="ECO:0000259" key="2">
    <source>
        <dbReference type="Pfam" id="PF08242"/>
    </source>
</evidence>
<feature type="compositionally biased region" description="Basic and acidic residues" evidence="1">
    <location>
        <begin position="385"/>
        <end position="413"/>
    </location>
</feature>
<dbReference type="Proteomes" id="UP001230188">
    <property type="component" value="Unassembled WGS sequence"/>
</dbReference>
<keyword evidence="4" id="KW-1185">Reference proteome</keyword>
<name>A0AAD7XKT1_9STRA</name>
<organism evidence="3 4">
    <name type="scientific">Chrysophaeum taylorii</name>
    <dbReference type="NCBI Taxonomy" id="2483200"/>
    <lineage>
        <taxon>Eukaryota</taxon>
        <taxon>Sar</taxon>
        <taxon>Stramenopiles</taxon>
        <taxon>Ochrophyta</taxon>
        <taxon>Pelagophyceae</taxon>
        <taxon>Pelagomonadales</taxon>
        <taxon>Pelagomonadaceae</taxon>
        <taxon>Chrysophaeum</taxon>
    </lineage>
</organism>
<evidence type="ECO:0000256" key="1">
    <source>
        <dbReference type="SAM" id="MobiDB-lite"/>
    </source>
</evidence>
<dbReference type="AlphaFoldDB" id="A0AAD7XKT1"/>
<dbReference type="InterPro" id="IPR013217">
    <property type="entry name" value="Methyltransf_12"/>
</dbReference>
<comment type="caution">
    <text evidence="3">The sequence shown here is derived from an EMBL/GenBank/DDBJ whole genome shotgun (WGS) entry which is preliminary data.</text>
</comment>
<feature type="region of interest" description="Disordered" evidence="1">
    <location>
        <begin position="379"/>
        <end position="427"/>
    </location>
</feature>
<evidence type="ECO:0000313" key="3">
    <source>
        <dbReference type="EMBL" id="KAJ8607469.1"/>
    </source>
</evidence>
<dbReference type="PANTHER" id="PTHR37886:SF1">
    <property type="entry name" value="S-ADENOSYL-L-METHIONINE-DEPENDENT METHYLTRANSFERASES SUPERFAMILY PROTEIN"/>
    <property type="match status" value="1"/>
</dbReference>
<feature type="domain" description="Methyltransferase type 12" evidence="2">
    <location>
        <begin position="154"/>
        <end position="259"/>
    </location>
</feature>
<proteinExistence type="predicted"/>
<gene>
    <name evidence="3" type="ORF">CTAYLR_009422</name>
</gene>